<dbReference type="EMBL" id="RBAN01000002">
    <property type="protein sequence ID" value="RKN55407.1"/>
    <property type="molecule type" value="Genomic_DNA"/>
</dbReference>
<dbReference type="Proteomes" id="UP000279968">
    <property type="component" value="Unassembled WGS sequence"/>
</dbReference>
<comment type="caution">
    <text evidence="1">The sequence shown here is derived from an EMBL/GenBank/DDBJ whole genome shotgun (WGS) entry which is preliminary data.</text>
</comment>
<dbReference type="OrthoDB" id="8236609at2"/>
<name>A0A3B0A793_9ACTN</name>
<protein>
    <submittedName>
        <fullName evidence="1">Uncharacterized protein</fullName>
    </submittedName>
</protein>
<sequence>MSTLRSILTSVVRMPALRRIGVVVLLVLAWQVWLSVQAVGKVAPGVGDHPDQRGRFSVDVVLDFAPERYHILELQKHGRVAGTSDNTVHLRSVSPAGVDALAREYWIERIDPASSPNRRP</sequence>
<proteinExistence type="predicted"/>
<keyword evidence="2" id="KW-1185">Reference proteome</keyword>
<evidence type="ECO:0000313" key="1">
    <source>
        <dbReference type="EMBL" id="RKN55407.1"/>
    </source>
</evidence>
<reference evidence="1 2" key="1">
    <citation type="journal article" date="2015" name="Int. J. Syst. Evol. Microbiol.">
        <title>Micromonospora costi sp. nov., isolated from a leaf of Costus speciosus.</title>
        <authorList>
            <person name="Thawai C."/>
        </authorList>
    </citation>
    <scope>NUCLEOTIDE SEQUENCE [LARGE SCALE GENOMIC DNA]</scope>
    <source>
        <strain evidence="1 2">CS1-12</strain>
    </source>
</reference>
<accession>A0A3B0A793</accession>
<organism evidence="1 2">
    <name type="scientific">Micromonospora costi</name>
    <dbReference type="NCBI Taxonomy" id="1530042"/>
    <lineage>
        <taxon>Bacteria</taxon>
        <taxon>Bacillati</taxon>
        <taxon>Actinomycetota</taxon>
        <taxon>Actinomycetes</taxon>
        <taxon>Micromonosporales</taxon>
        <taxon>Micromonosporaceae</taxon>
        <taxon>Micromonospora</taxon>
    </lineage>
</organism>
<gene>
    <name evidence="1" type="ORF">D7193_12180</name>
</gene>
<dbReference type="RefSeq" id="WP_120779596.1">
    <property type="nucleotide sequence ID" value="NZ_JBHLUP010000002.1"/>
</dbReference>
<evidence type="ECO:0000313" key="2">
    <source>
        <dbReference type="Proteomes" id="UP000279968"/>
    </source>
</evidence>
<dbReference type="AlphaFoldDB" id="A0A3B0A793"/>